<name>A0A6A5EKQ7_PERFL</name>
<comment type="caution">
    <text evidence="2">The sequence shown here is derived from an EMBL/GenBank/DDBJ whole genome shotgun (WGS) entry which is preliminary data.</text>
</comment>
<keyword evidence="3" id="KW-1185">Reference proteome</keyword>
<reference evidence="2 3" key="1">
    <citation type="submission" date="2019-06" db="EMBL/GenBank/DDBJ databases">
        <title>A chromosome-scale genome assembly of the European perch, Perca fluviatilis.</title>
        <authorList>
            <person name="Roques C."/>
            <person name="Zahm M."/>
            <person name="Cabau C."/>
            <person name="Klopp C."/>
            <person name="Bouchez O."/>
            <person name="Donnadieu C."/>
            <person name="Kuhl H."/>
            <person name="Gislard M."/>
            <person name="Guendouz S."/>
            <person name="Journot L."/>
            <person name="Haffray P."/>
            <person name="Bestin A."/>
            <person name="Morvezen R."/>
            <person name="Feron R."/>
            <person name="Wen M."/>
            <person name="Jouanno E."/>
            <person name="Herpin A."/>
            <person name="Schartl M."/>
            <person name="Postlethwait J."/>
            <person name="Schaerlinger B."/>
            <person name="Chardard D."/>
            <person name="Lecocq T."/>
            <person name="Poncet C."/>
            <person name="Jaffrelo L."/>
            <person name="Lampietro C."/>
            <person name="Guiguen Y."/>
        </authorList>
    </citation>
    <scope>NUCLEOTIDE SEQUENCE [LARGE SCALE GENOMIC DNA]</scope>
    <source>
        <tissue evidence="2">Blood</tissue>
    </source>
</reference>
<evidence type="ECO:0000313" key="2">
    <source>
        <dbReference type="EMBL" id="KAF1382856.1"/>
    </source>
</evidence>
<accession>A0A6A5EKQ7</accession>
<dbReference type="AlphaFoldDB" id="A0A6A5EKQ7"/>
<evidence type="ECO:0000256" key="1">
    <source>
        <dbReference type="SAM" id="MobiDB-lite"/>
    </source>
</evidence>
<protein>
    <submittedName>
        <fullName evidence="2">Uncharacterized protein</fullName>
    </submittedName>
</protein>
<proteinExistence type="predicted"/>
<sequence>MQGRSFPEAFLSLPGPRCDSLSNTACLCSGRTLLLRHSSSSPGVSMRTSSLLRLQLGPVFACYHPSLPHLPLSPLNPVVSSDAQGDRAQLSAAGRSERDAHSG</sequence>
<dbReference type="EMBL" id="VHII01000012">
    <property type="protein sequence ID" value="KAF1382856.1"/>
    <property type="molecule type" value="Genomic_DNA"/>
</dbReference>
<gene>
    <name evidence="2" type="ORF">PFLUV_G00148160</name>
</gene>
<evidence type="ECO:0000313" key="3">
    <source>
        <dbReference type="Proteomes" id="UP000465112"/>
    </source>
</evidence>
<feature type="region of interest" description="Disordered" evidence="1">
    <location>
        <begin position="78"/>
        <end position="103"/>
    </location>
</feature>
<dbReference type="Proteomes" id="UP000465112">
    <property type="component" value="Chromosome 12"/>
</dbReference>
<organism evidence="2 3">
    <name type="scientific">Perca fluviatilis</name>
    <name type="common">European perch</name>
    <dbReference type="NCBI Taxonomy" id="8168"/>
    <lineage>
        <taxon>Eukaryota</taxon>
        <taxon>Metazoa</taxon>
        <taxon>Chordata</taxon>
        <taxon>Craniata</taxon>
        <taxon>Vertebrata</taxon>
        <taxon>Euteleostomi</taxon>
        <taxon>Actinopterygii</taxon>
        <taxon>Neopterygii</taxon>
        <taxon>Teleostei</taxon>
        <taxon>Neoteleostei</taxon>
        <taxon>Acanthomorphata</taxon>
        <taxon>Eupercaria</taxon>
        <taxon>Perciformes</taxon>
        <taxon>Percoidei</taxon>
        <taxon>Percidae</taxon>
        <taxon>Percinae</taxon>
        <taxon>Perca</taxon>
    </lineage>
</organism>